<keyword evidence="2" id="KW-1185">Reference proteome</keyword>
<gene>
    <name evidence="1" type="ORF">NPIL_444221</name>
</gene>
<protein>
    <submittedName>
        <fullName evidence="1">Uncharacterized protein</fullName>
    </submittedName>
</protein>
<sequence>MLVVEGSRRPTVRDLMHLQEKPLVPVFSSVMEDFIKAENTRKLLIVGVVNGTKKDGTATPDVGDCRSSTGGRIEKQMFLLSKEGNPYDIPGMDCPEEKKSSFFPNIQNNFELHILLHN</sequence>
<comment type="caution">
    <text evidence="1">The sequence shown here is derived from an EMBL/GenBank/DDBJ whole genome shotgun (WGS) entry which is preliminary data.</text>
</comment>
<dbReference type="AlphaFoldDB" id="A0A8X6NTJ4"/>
<evidence type="ECO:0000313" key="1">
    <source>
        <dbReference type="EMBL" id="GFT31212.1"/>
    </source>
</evidence>
<reference evidence="1" key="1">
    <citation type="submission" date="2020-08" db="EMBL/GenBank/DDBJ databases">
        <title>Multicomponent nature underlies the extraordinary mechanical properties of spider dragline silk.</title>
        <authorList>
            <person name="Kono N."/>
            <person name="Nakamura H."/>
            <person name="Mori M."/>
            <person name="Yoshida Y."/>
            <person name="Ohtoshi R."/>
            <person name="Malay A.D."/>
            <person name="Moran D.A.P."/>
            <person name="Tomita M."/>
            <person name="Numata K."/>
            <person name="Arakawa K."/>
        </authorList>
    </citation>
    <scope>NUCLEOTIDE SEQUENCE</scope>
</reference>
<organism evidence="1 2">
    <name type="scientific">Nephila pilipes</name>
    <name type="common">Giant wood spider</name>
    <name type="synonym">Nephila maculata</name>
    <dbReference type="NCBI Taxonomy" id="299642"/>
    <lineage>
        <taxon>Eukaryota</taxon>
        <taxon>Metazoa</taxon>
        <taxon>Ecdysozoa</taxon>
        <taxon>Arthropoda</taxon>
        <taxon>Chelicerata</taxon>
        <taxon>Arachnida</taxon>
        <taxon>Araneae</taxon>
        <taxon>Araneomorphae</taxon>
        <taxon>Entelegynae</taxon>
        <taxon>Araneoidea</taxon>
        <taxon>Nephilidae</taxon>
        <taxon>Nephila</taxon>
    </lineage>
</organism>
<dbReference type="EMBL" id="BMAW01012961">
    <property type="protein sequence ID" value="GFT31212.1"/>
    <property type="molecule type" value="Genomic_DNA"/>
</dbReference>
<dbReference type="OrthoDB" id="6438614at2759"/>
<evidence type="ECO:0000313" key="2">
    <source>
        <dbReference type="Proteomes" id="UP000887013"/>
    </source>
</evidence>
<dbReference type="Proteomes" id="UP000887013">
    <property type="component" value="Unassembled WGS sequence"/>
</dbReference>
<name>A0A8X6NTJ4_NEPPI</name>
<proteinExistence type="predicted"/>
<accession>A0A8X6NTJ4</accession>